<dbReference type="PROSITE" id="PS51746">
    <property type="entry name" value="PPM_2"/>
    <property type="match status" value="1"/>
</dbReference>
<accession>A0A8J4BK14</accession>
<dbReference type="Pfam" id="PF00481">
    <property type="entry name" value="PP2C"/>
    <property type="match status" value="1"/>
</dbReference>
<dbReference type="GO" id="GO:0004722">
    <property type="term" value="F:protein serine/threonine phosphatase activity"/>
    <property type="evidence" value="ECO:0007669"/>
    <property type="project" value="InterPro"/>
</dbReference>
<dbReference type="SUPFAM" id="SSF81606">
    <property type="entry name" value="PP2C-like"/>
    <property type="match status" value="1"/>
</dbReference>
<name>A0A8J4BK14_9CHLO</name>
<keyword evidence="3" id="KW-1185">Reference proteome</keyword>
<organism evidence="2 3">
    <name type="scientific">Volvox africanus</name>
    <dbReference type="NCBI Taxonomy" id="51714"/>
    <lineage>
        <taxon>Eukaryota</taxon>
        <taxon>Viridiplantae</taxon>
        <taxon>Chlorophyta</taxon>
        <taxon>core chlorophytes</taxon>
        <taxon>Chlorophyceae</taxon>
        <taxon>CS clade</taxon>
        <taxon>Chlamydomonadales</taxon>
        <taxon>Volvocaceae</taxon>
        <taxon>Volvox</taxon>
    </lineage>
</organism>
<evidence type="ECO:0000259" key="1">
    <source>
        <dbReference type="PROSITE" id="PS51746"/>
    </source>
</evidence>
<dbReference type="AlphaFoldDB" id="A0A8J4BK14"/>
<dbReference type="PANTHER" id="PTHR47992">
    <property type="entry name" value="PROTEIN PHOSPHATASE"/>
    <property type="match status" value="1"/>
</dbReference>
<proteinExistence type="predicted"/>
<feature type="domain" description="PPM-type phosphatase" evidence="1">
    <location>
        <begin position="211"/>
        <end position="499"/>
    </location>
</feature>
<dbReference type="EMBL" id="BNCO01000056">
    <property type="protein sequence ID" value="GIL63211.1"/>
    <property type="molecule type" value="Genomic_DNA"/>
</dbReference>
<evidence type="ECO:0000313" key="2">
    <source>
        <dbReference type="EMBL" id="GIL63211.1"/>
    </source>
</evidence>
<comment type="caution">
    <text evidence="2">The sequence shown here is derived from an EMBL/GenBank/DDBJ whole genome shotgun (WGS) entry which is preliminary data.</text>
</comment>
<dbReference type="InterPro" id="IPR001932">
    <property type="entry name" value="PPM-type_phosphatase-like_dom"/>
</dbReference>
<reference evidence="2" key="1">
    <citation type="journal article" date="2021" name="Proc. Natl. Acad. Sci. U.S.A.">
        <title>Three genomes in the algal genus Volvox reveal the fate of a haploid sex-determining region after a transition to homothallism.</title>
        <authorList>
            <person name="Yamamoto K."/>
            <person name="Hamaji T."/>
            <person name="Kawai-Toyooka H."/>
            <person name="Matsuzaki R."/>
            <person name="Takahashi F."/>
            <person name="Nishimura Y."/>
            <person name="Kawachi M."/>
            <person name="Noguchi H."/>
            <person name="Minakuchi Y."/>
            <person name="Umen J.G."/>
            <person name="Toyoda A."/>
            <person name="Nozaki H."/>
        </authorList>
    </citation>
    <scope>NUCLEOTIDE SEQUENCE</scope>
    <source>
        <strain evidence="2">NIES-3780</strain>
    </source>
</reference>
<sequence length="503" mass="52851">MFVVIMDEMDEQARWRKMALAGRRASLRLTRCTSSRGQPDSQSDNPSLLRLRPNFVIFFNIPPAQEGLRSRETSKVRSGATLLSAFMQPDGCATFPGEFNAAASKPQCQALLSTAPLAHAAPLYGRPQAFRALHPPGPLATHTGSAQVTGLLKERSQDYYLAATEVAFDGGYYCSQTSWSDCDDGYKGVGHVSGNLISYGGTAGCSTTDSGTGIVSSPSAVDAPSIVVTGVFDGHGGEMSARYAQQAILSYVANDRELHSSLGNGDVESVTEVLRGIFRRVDSELLSLAAGSAAADPLPGASSPPQPVLLAGGDFHDGTTALVTLQLGGLLAVANAGDSRAVLCRRGEAVRLSRDHTPALRAERERIEAAGGQVVVARGAARVVVPLAGRKDVMQALSVSRSLGDPDFKASGLLISDPDVSVVPLIPGEDSFLIAASDGLWGRVSDQEAVDCVNEVLQEYAHMSSSNRASVAKAAARRLLRLALDQGSVDDVTVVVSAFAWTP</sequence>
<dbReference type="Gene3D" id="3.60.40.10">
    <property type="entry name" value="PPM-type phosphatase domain"/>
    <property type="match status" value="1"/>
</dbReference>
<evidence type="ECO:0000313" key="3">
    <source>
        <dbReference type="Proteomes" id="UP000747399"/>
    </source>
</evidence>
<dbReference type="InterPro" id="IPR015655">
    <property type="entry name" value="PP2C"/>
</dbReference>
<dbReference type="InterPro" id="IPR036457">
    <property type="entry name" value="PPM-type-like_dom_sf"/>
</dbReference>
<dbReference type="CDD" id="cd00143">
    <property type="entry name" value="PP2Cc"/>
    <property type="match status" value="1"/>
</dbReference>
<gene>
    <name evidence="2" type="ORF">Vafri_17340</name>
</gene>
<dbReference type="Proteomes" id="UP000747399">
    <property type="component" value="Unassembled WGS sequence"/>
</dbReference>
<dbReference type="SMART" id="SM00332">
    <property type="entry name" value="PP2Cc"/>
    <property type="match status" value="1"/>
</dbReference>
<protein>
    <recommendedName>
        <fullName evidence="1">PPM-type phosphatase domain-containing protein</fullName>
    </recommendedName>
</protein>